<dbReference type="PROSITE" id="PS50082">
    <property type="entry name" value="WD_REPEATS_2"/>
    <property type="match status" value="1"/>
</dbReference>
<reference evidence="3" key="1">
    <citation type="submission" date="2021-01" db="EMBL/GenBank/DDBJ databases">
        <authorList>
            <consortium name="Genoscope - CEA"/>
            <person name="William W."/>
        </authorList>
    </citation>
    <scope>NUCLEOTIDE SEQUENCE</scope>
</reference>
<evidence type="ECO:0000256" key="1">
    <source>
        <dbReference type="PROSITE-ProRule" id="PRU00221"/>
    </source>
</evidence>
<dbReference type="PROSITE" id="PS50294">
    <property type="entry name" value="WD_REPEATS_REGION"/>
    <property type="match status" value="1"/>
</dbReference>
<feature type="transmembrane region" description="Helical" evidence="2">
    <location>
        <begin position="114"/>
        <end position="135"/>
    </location>
</feature>
<name>A0A8S1UP88_9CILI</name>
<keyword evidence="1" id="KW-0853">WD repeat</keyword>
<dbReference type="Proteomes" id="UP000689195">
    <property type="component" value="Unassembled WGS sequence"/>
</dbReference>
<dbReference type="InterPro" id="IPR019775">
    <property type="entry name" value="WD40_repeat_CS"/>
</dbReference>
<dbReference type="PROSITE" id="PS00678">
    <property type="entry name" value="WD_REPEATS_1"/>
    <property type="match status" value="1"/>
</dbReference>
<dbReference type="AlphaFoldDB" id="A0A8S1UP88"/>
<dbReference type="SMART" id="SM00320">
    <property type="entry name" value="WD40"/>
    <property type="match status" value="1"/>
</dbReference>
<keyword evidence="2" id="KW-0812">Transmembrane</keyword>
<proteinExistence type="predicted"/>
<keyword evidence="4" id="KW-1185">Reference proteome</keyword>
<dbReference type="InterPro" id="IPR001680">
    <property type="entry name" value="WD40_rpt"/>
</dbReference>
<evidence type="ECO:0000313" key="4">
    <source>
        <dbReference type="Proteomes" id="UP000689195"/>
    </source>
</evidence>
<evidence type="ECO:0000313" key="3">
    <source>
        <dbReference type="EMBL" id="CAD8165552.1"/>
    </source>
</evidence>
<comment type="caution">
    <text evidence="3">The sequence shown here is derived from an EMBL/GenBank/DDBJ whole genome shotgun (WGS) entry which is preliminary data.</text>
</comment>
<keyword evidence="2" id="KW-0472">Membrane</keyword>
<accession>A0A8S1UP88</accession>
<sequence>MLSKYQDQEQLFNWRCNLSGSEFYNVNISGRNLNGSQLFYCSRKNLKILELNQLVGHTYDFKQVCLSLDGSTLASSSYDYSICFWDIKTGKQMELLDNSKKIIQLILKQHFSRYLFLLSISQPLILQFSIIQITFNLIKKYLDLQSQFGICRAKDFRTFLV</sequence>
<dbReference type="PANTHER" id="PTHR45333">
    <property type="entry name" value="MEMBRANE PROTEIN-RELATED"/>
    <property type="match status" value="1"/>
</dbReference>
<feature type="repeat" description="WD" evidence="1">
    <location>
        <begin position="54"/>
        <end position="95"/>
    </location>
</feature>
<protein>
    <submittedName>
        <fullName evidence="3">Uncharacterized protein</fullName>
    </submittedName>
</protein>
<keyword evidence="2" id="KW-1133">Transmembrane helix</keyword>
<dbReference type="EMBL" id="CAJJDO010000043">
    <property type="protein sequence ID" value="CAD8165552.1"/>
    <property type="molecule type" value="Genomic_DNA"/>
</dbReference>
<dbReference type="OrthoDB" id="2687506at2759"/>
<gene>
    <name evidence="3" type="ORF">PPENT_87.1.T0430006</name>
</gene>
<organism evidence="3 4">
    <name type="scientific">Paramecium pentaurelia</name>
    <dbReference type="NCBI Taxonomy" id="43138"/>
    <lineage>
        <taxon>Eukaryota</taxon>
        <taxon>Sar</taxon>
        <taxon>Alveolata</taxon>
        <taxon>Ciliophora</taxon>
        <taxon>Intramacronucleata</taxon>
        <taxon>Oligohymenophorea</taxon>
        <taxon>Peniculida</taxon>
        <taxon>Parameciidae</taxon>
        <taxon>Paramecium</taxon>
    </lineage>
</organism>
<evidence type="ECO:0000256" key="2">
    <source>
        <dbReference type="SAM" id="Phobius"/>
    </source>
</evidence>
<dbReference type="PANTHER" id="PTHR45333:SF1">
    <property type="entry name" value="CHROMOSOME UNDETERMINED SCAFFOLD_625, WHOLE GENOME SHOTGUN SEQUENCE"/>
    <property type="match status" value="1"/>
</dbReference>